<dbReference type="RefSeq" id="WP_386129844.1">
    <property type="nucleotide sequence ID" value="NZ_JBHTJL010000009.1"/>
</dbReference>
<accession>A0ABW3N8F4</accession>
<dbReference type="GO" id="GO:0016491">
    <property type="term" value="F:oxidoreductase activity"/>
    <property type="evidence" value="ECO:0007669"/>
    <property type="project" value="UniProtKB-KW"/>
</dbReference>
<sequence>MKNVDYIVIGCGLAGIAFCEVLKANHKSFVVFDDNSQQSSKVAVGLYNPVVLKRFSAVWKAKEQLDIALPNYKQIEAHLNTKIDFPHSIHRRLNSIEEQNKWFTASDKPNLEPFMSANLKKNTNKFIDAPFGFGEVLNAGRVDTDHLISVYKDDLRQNDCLIETSFQYDALQFLDENIIYKEIQSKHIIFAEGFGVKQNPFFQDIPLNGTKGEVLTIKAPNLKLDEAVKSSVFIIPIGKDLYRVGATYERTDKTNDPTKEAKEELLQKLKTFIKCDFEVVDHRAGIRPTVKDRRPIIGRHSDYKNVYILNGLGSRGVMIAPYVSQKLFSLIENNQPIDKEIDVDRFT</sequence>
<feature type="domain" description="FAD dependent oxidoreductase" evidence="1">
    <location>
        <begin position="5"/>
        <end position="325"/>
    </location>
</feature>
<keyword evidence="3" id="KW-1185">Reference proteome</keyword>
<dbReference type="PANTHER" id="PTHR13847">
    <property type="entry name" value="SARCOSINE DEHYDROGENASE-RELATED"/>
    <property type="match status" value="1"/>
</dbReference>
<dbReference type="InterPro" id="IPR036188">
    <property type="entry name" value="FAD/NAD-bd_sf"/>
</dbReference>
<keyword evidence="2" id="KW-0560">Oxidoreductase</keyword>
<evidence type="ECO:0000313" key="2">
    <source>
        <dbReference type="EMBL" id="MFD1063254.1"/>
    </source>
</evidence>
<dbReference type="SUPFAM" id="SSF54373">
    <property type="entry name" value="FAD-linked reductases, C-terminal domain"/>
    <property type="match status" value="1"/>
</dbReference>
<dbReference type="Pfam" id="PF01266">
    <property type="entry name" value="DAO"/>
    <property type="match status" value="1"/>
</dbReference>
<dbReference type="EMBL" id="JBHTJL010000009">
    <property type="protein sequence ID" value="MFD1063254.1"/>
    <property type="molecule type" value="Genomic_DNA"/>
</dbReference>
<evidence type="ECO:0000313" key="3">
    <source>
        <dbReference type="Proteomes" id="UP001597013"/>
    </source>
</evidence>
<dbReference type="SUPFAM" id="SSF51971">
    <property type="entry name" value="Nucleotide-binding domain"/>
    <property type="match status" value="1"/>
</dbReference>
<protein>
    <submittedName>
        <fullName evidence="2">NAD(P)/FAD-dependent oxidoreductase</fullName>
        <ecNumber evidence="2">1.-.-.-</ecNumber>
    </submittedName>
</protein>
<proteinExistence type="predicted"/>
<dbReference type="InterPro" id="IPR006076">
    <property type="entry name" value="FAD-dep_OxRdtase"/>
</dbReference>
<dbReference type="Gene3D" id="3.30.9.10">
    <property type="entry name" value="D-Amino Acid Oxidase, subunit A, domain 2"/>
    <property type="match status" value="1"/>
</dbReference>
<gene>
    <name evidence="2" type="ORF">ACFQ1Q_08335</name>
</gene>
<dbReference type="Gene3D" id="3.50.50.60">
    <property type="entry name" value="FAD/NAD(P)-binding domain"/>
    <property type="match status" value="1"/>
</dbReference>
<dbReference type="EC" id="1.-.-.-" evidence="2"/>
<dbReference type="Proteomes" id="UP001597013">
    <property type="component" value="Unassembled WGS sequence"/>
</dbReference>
<reference evidence="3" key="1">
    <citation type="journal article" date="2019" name="Int. J. Syst. Evol. Microbiol.">
        <title>The Global Catalogue of Microorganisms (GCM) 10K type strain sequencing project: providing services to taxonomists for standard genome sequencing and annotation.</title>
        <authorList>
            <consortium name="The Broad Institute Genomics Platform"/>
            <consortium name="The Broad Institute Genome Sequencing Center for Infectious Disease"/>
            <person name="Wu L."/>
            <person name="Ma J."/>
        </authorList>
    </citation>
    <scope>NUCLEOTIDE SEQUENCE [LARGE SCALE GENOMIC DNA]</scope>
    <source>
        <strain evidence="3">CCUG 62215</strain>
    </source>
</reference>
<evidence type="ECO:0000259" key="1">
    <source>
        <dbReference type="Pfam" id="PF01266"/>
    </source>
</evidence>
<organism evidence="2 3">
    <name type="scientific">Winogradskyella litorisediminis</name>
    <dbReference type="NCBI Taxonomy" id="1156618"/>
    <lineage>
        <taxon>Bacteria</taxon>
        <taxon>Pseudomonadati</taxon>
        <taxon>Bacteroidota</taxon>
        <taxon>Flavobacteriia</taxon>
        <taxon>Flavobacteriales</taxon>
        <taxon>Flavobacteriaceae</taxon>
        <taxon>Winogradskyella</taxon>
    </lineage>
</organism>
<name>A0ABW3N8F4_9FLAO</name>
<comment type="caution">
    <text evidence="2">The sequence shown here is derived from an EMBL/GenBank/DDBJ whole genome shotgun (WGS) entry which is preliminary data.</text>
</comment>